<keyword evidence="2" id="KW-1185">Reference proteome</keyword>
<evidence type="ECO:0000313" key="1">
    <source>
        <dbReference type="EMBL" id="KAJ2982985.1"/>
    </source>
</evidence>
<name>A0ACC1NUI9_9HYPO</name>
<sequence length="221" mass="24280">MMKLTALLFAALTFASSIPLHNRATNGLSFDVSPRVEEDSHGSTVASQTFGTNTMVQKGATGSYKNGKRHSDAYQEGKRCRQPFGSGWVVTAGKLLCAEIQGAADKLPTTAQDQIALARAFASSVTRAADNAGFTAFASGGTWTWSAYRVQNYSYRDIPASILVNMARDAIQASTSWITWDNYLTWEIWDEPKKVLLFAFKIFPTANPPNEGWHSRDVEEL</sequence>
<comment type="caution">
    <text evidence="1">The sequence shown here is derived from an EMBL/GenBank/DDBJ whole genome shotgun (WGS) entry which is preliminary data.</text>
</comment>
<reference evidence="1" key="1">
    <citation type="submission" date="2022-08" db="EMBL/GenBank/DDBJ databases">
        <title>Genome Sequence of Lecanicillium fungicola.</title>
        <authorList>
            <person name="Buettner E."/>
        </authorList>
    </citation>
    <scope>NUCLEOTIDE SEQUENCE</scope>
    <source>
        <strain evidence="1">Babe33</strain>
    </source>
</reference>
<organism evidence="1 2">
    <name type="scientific">Zarea fungicola</name>
    <dbReference type="NCBI Taxonomy" id="93591"/>
    <lineage>
        <taxon>Eukaryota</taxon>
        <taxon>Fungi</taxon>
        <taxon>Dikarya</taxon>
        <taxon>Ascomycota</taxon>
        <taxon>Pezizomycotina</taxon>
        <taxon>Sordariomycetes</taxon>
        <taxon>Hypocreomycetidae</taxon>
        <taxon>Hypocreales</taxon>
        <taxon>Cordycipitaceae</taxon>
        <taxon>Zarea</taxon>
    </lineage>
</organism>
<gene>
    <name evidence="1" type="ORF">NQ176_g1029</name>
</gene>
<proteinExistence type="predicted"/>
<accession>A0ACC1NUI9</accession>
<evidence type="ECO:0000313" key="2">
    <source>
        <dbReference type="Proteomes" id="UP001143910"/>
    </source>
</evidence>
<protein>
    <submittedName>
        <fullName evidence="1">Uncharacterized protein</fullName>
    </submittedName>
</protein>
<dbReference type="Proteomes" id="UP001143910">
    <property type="component" value="Unassembled WGS sequence"/>
</dbReference>
<dbReference type="EMBL" id="JANJQO010000049">
    <property type="protein sequence ID" value="KAJ2982985.1"/>
    <property type="molecule type" value="Genomic_DNA"/>
</dbReference>